<dbReference type="EMBL" id="CAJOBB010001002">
    <property type="protein sequence ID" value="CAF3791901.1"/>
    <property type="molecule type" value="Genomic_DNA"/>
</dbReference>
<feature type="transmembrane region" description="Helical" evidence="3">
    <location>
        <begin position="1182"/>
        <end position="1209"/>
    </location>
</feature>
<dbReference type="PANTHER" id="PTHR24104:SF25">
    <property type="entry name" value="PROTEIN LIN-41"/>
    <property type="match status" value="1"/>
</dbReference>
<keyword evidence="3" id="KW-1133">Transmembrane helix</keyword>
<feature type="repeat" description="NHL" evidence="2">
    <location>
        <begin position="743"/>
        <end position="782"/>
    </location>
</feature>
<reference evidence="5" key="1">
    <citation type="submission" date="2021-02" db="EMBL/GenBank/DDBJ databases">
        <authorList>
            <person name="Nowell W R."/>
        </authorList>
    </citation>
    <scope>NUCLEOTIDE SEQUENCE</scope>
</reference>
<sequence length="1491" mass="170721">MLKFDGNEQAFYNVAMEEDIRSDASQKPFDEIEIDNAVERTFTFLPDINMTDKLHTDVMAVWLDDSIGTSTEARWLNVVPQLRQMMSRVQVFSNINECIHYVDSSGIERIFLIVAGAYGDDFDTTLYEEIIHNVFIYVLSKNKFEYNGNHGSIGGWFDDTTTLIDQIYRDYTASTIEAASDMNFIGMNSNENTTRLINPQMIRWKCCQLMMDILRRMPCPLEQSKKKLLQRLRHHYRYNRAQLLRIDEFEKTYHPSNAINCQLQNLSCRAPVPTSPYSFLYRGQLMQIDEFQQLQHSIGKFISNNTLMSTDLDRNIALIHSGEGHRTDLVSVLIEIFLDSTSVSSKPFAHLSEFTSVLDEQEVLLASGHIFHVDSCELLTNNVWCVKLTLCDDRNPIVTSSSDYFDVAILQLLEILPEVSPQTHKVNDRLLQWWRLYAKDDSTEQAKINEFCENYRSDAAIRWYTKDSLLYRLLNTALRTENIDMVVDFRYFIIDLYEQLTKSHLDYVISFKEQNLTVYRGQKLCLSELIRLKHSIGNYISITSFWSASLSSKVALLYAGLSEDDKTHFLQSVLFQIDIDMTKLANSSSSFNQPKFCPTADWNPFGITFSNQTTLGEYPYPIFINTNNTVYTVNRDEDEILMWINNSINPNKIISVDFFNSKSVFITNNGDIYYDNGNLNHRVDKWISSTDTFVNVMNVNASCYGLFIDINDTLYCSVFRHNKVFKRWLNESEMIPTTAAGSGIPGSASNELSGPWGIFVDLNFDLYVADWGNDRIQLFKQGELNGKTIVGQGSLNNNISLDHPSGIVLDADKYLFIVDKNNHRIIRSGPNDIRCIIGCSGEGSESHQLRSPSTLSFDSYGNIFIVDKENHRIQKFDFLLNSCDNSSIVQSIYSSVLTEKHSTYSRTGCDLSNHYYEAIQMHVNDSRYYTLNSDSSIDTYGYMYTDSFYPTGRFTNLIMKDDESFGEHQFEMRTFLRSTTANILVITTYDPNVTGSFSIIVSGINNITFERLNTSSGIQSMYSSELTADNPKYSRDCDKYNYHYETIEIDVITAGFYIIASKSSVDTLGYIYNDSLDPFNPSVNKILDNFMGCDAAGFQLTLNLVVNVKYILVVTTLYVDVTGSFSIIVSGPANTSIKRMINPDKCVIGSSCDVQTKGIGITLDDILRYEINRNMTLKNQSLLVTMSVGLTIVMFLLGFINSILSLLTFQNANSRKVGCGIYLLASSVTSLMTISMFTINFWFALLTQINSSINLSVRWGGCISIEPLLKFFLYFDTWLNACVAIERAIHVYQGVHFNKEKSKRFARWIIFILPFCIIATIIHEPLHRNIFEHQAKDEMDKTKIIEIHRWCVIRYSHAVQNYNTAILFVHLIGPFIANLFSALFIIFGTARQRSLAQTSQNYIAHIREQLREHKQLVISPAILLILAMPRLIISLLSGCVKVSDKPWLYLCAYFISFTPSILVFIVFVVPSELYRKTLKESLRIWQRRIRH</sequence>
<feature type="transmembrane region" description="Helical" evidence="3">
    <location>
        <begin position="1221"/>
        <end position="1246"/>
    </location>
</feature>
<evidence type="ECO:0000313" key="5">
    <source>
        <dbReference type="EMBL" id="CAF3791901.1"/>
    </source>
</evidence>
<feature type="transmembrane region" description="Helical" evidence="3">
    <location>
        <begin position="1447"/>
        <end position="1469"/>
    </location>
</feature>
<dbReference type="PANTHER" id="PTHR24104">
    <property type="entry name" value="E3 UBIQUITIN-PROTEIN LIGASE NHLRC1-RELATED"/>
    <property type="match status" value="1"/>
</dbReference>
<dbReference type="InterPro" id="IPR001258">
    <property type="entry name" value="NHL_repeat"/>
</dbReference>
<dbReference type="SUPFAM" id="SSF81321">
    <property type="entry name" value="Family A G protein-coupled receptor-like"/>
    <property type="match status" value="1"/>
</dbReference>
<dbReference type="InterPro" id="IPR011042">
    <property type="entry name" value="6-blade_b-propeller_TolB-like"/>
</dbReference>
<keyword evidence="3" id="KW-0812">Transmembrane</keyword>
<dbReference type="Pfam" id="PF01436">
    <property type="entry name" value="NHL"/>
    <property type="match status" value="1"/>
</dbReference>
<dbReference type="Proteomes" id="UP000663868">
    <property type="component" value="Unassembled WGS sequence"/>
</dbReference>
<dbReference type="Gene3D" id="2.120.10.30">
    <property type="entry name" value="TolB, C-terminal domain"/>
    <property type="match status" value="1"/>
</dbReference>
<evidence type="ECO:0000313" key="4">
    <source>
        <dbReference type="EMBL" id="CAF1009741.1"/>
    </source>
</evidence>
<comment type="caution">
    <text evidence="5">The sequence shown here is derived from an EMBL/GenBank/DDBJ whole genome shotgun (WGS) entry which is preliminary data.</text>
</comment>
<dbReference type="EMBL" id="CAJNOE010000172">
    <property type="protein sequence ID" value="CAF1009741.1"/>
    <property type="molecule type" value="Genomic_DNA"/>
</dbReference>
<keyword evidence="3" id="KW-0472">Membrane</keyword>
<dbReference type="SUPFAM" id="SSF56399">
    <property type="entry name" value="ADP-ribosylation"/>
    <property type="match status" value="2"/>
</dbReference>
<keyword evidence="1" id="KW-0677">Repeat</keyword>
<evidence type="ECO:0000256" key="1">
    <source>
        <dbReference type="ARBA" id="ARBA00022737"/>
    </source>
</evidence>
<gene>
    <name evidence="4" type="ORF">IZO911_LOCUS18110</name>
    <name evidence="5" type="ORF">KXQ929_LOCUS16508</name>
</gene>
<dbReference type="GO" id="GO:0008270">
    <property type="term" value="F:zinc ion binding"/>
    <property type="evidence" value="ECO:0007669"/>
    <property type="project" value="UniProtKB-KW"/>
</dbReference>
<name>A0A819B792_9BILA</name>
<feature type="transmembrane region" description="Helical" evidence="3">
    <location>
        <begin position="1305"/>
        <end position="1323"/>
    </location>
</feature>
<dbReference type="CDD" id="cd05819">
    <property type="entry name" value="NHL"/>
    <property type="match status" value="1"/>
</dbReference>
<evidence type="ECO:0000256" key="3">
    <source>
        <dbReference type="SAM" id="Phobius"/>
    </source>
</evidence>
<protein>
    <submittedName>
        <fullName evidence="5">Uncharacterized protein</fullName>
    </submittedName>
</protein>
<dbReference type="InterPro" id="IPR050952">
    <property type="entry name" value="TRIM-NHL_E3_ligases"/>
</dbReference>
<feature type="transmembrane region" description="Helical" evidence="3">
    <location>
        <begin position="1110"/>
        <end position="1130"/>
    </location>
</feature>
<organism evidence="5 6">
    <name type="scientific">Adineta steineri</name>
    <dbReference type="NCBI Taxonomy" id="433720"/>
    <lineage>
        <taxon>Eukaryota</taxon>
        <taxon>Metazoa</taxon>
        <taxon>Spiralia</taxon>
        <taxon>Gnathifera</taxon>
        <taxon>Rotifera</taxon>
        <taxon>Eurotatoria</taxon>
        <taxon>Bdelloidea</taxon>
        <taxon>Adinetida</taxon>
        <taxon>Adinetidae</taxon>
        <taxon>Adineta</taxon>
    </lineage>
</organism>
<dbReference type="PROSITE" id="PS51125">
    <property type="entry name" value="NHL"/>
    <property type="match status" value="2"/>
</dbReference>
<evidence type="ECO:0000256" key="2">
    <source>
        <dbReference type="PROSITE-ProRule" id="PRU00504"/>
    </source>
</evidence>
<dbReference type="Gene3D" id="1.20.1070.10">
    <property type="entry name" value="Rhodopsin 7-helix transmembrane proteins"/>
    <property type="match status" value="1"/>
</dbReference>
<accession>A0A819B792</accession>
<dbReference type="SUPFAM" id="SSF101898">
    <property type="entry name" value="NHL repeat"/>
    <property type="match status" value="1"/>
</dbReference>
<feature type="transmembrane region" description="Helical" evidence="3">
    <location>
        <begin position="1365"/>
        <end position="1387"/>
    </location>
</feature>
<dbReference type="Gene3D" id="3.90.176.10">
    <property type="entry name" value="Toxin ADP-ribosyltransferase, Chain A, domain 1"/>
    <property type="match status" value="2"/>
</dbReference>
<evidence type="ECO:0000313" key="6">
    <source>
        <dbReference type="Proteomes" id="UP000663868"/>
    </source>
</evidence>
<proteinExistence type="predicted"/>
<feature type="repeat" description="NHL" evidence="2">
    <location>
        <begin position="839"/>
        <end position="879"/>
    </location>
</feature>
<dbReference type="Proteomes" id="UP000663860">
    <property type="component" value="Unassembled WGS sequence"/>
</dbReference>
<feature type="transmembrane region" description="Helical" evidence="3">
    <location>
        <begin position="1416"/>
        <end position="1435"/>
    </location>
</feature>